<keyword evidence="2" id="KW-1185">Reference proteome</keyword>
<reference evidence="2" key="1">
    <citation type="journal article" date="2012" name="Science">
        <title>The Paleozoic origin of enzymatic lignin decomposition reconstructed from 31 fungal genomes.</title>
        <authorList>
            <person name="Floudas D."/>
            <person name="Binder M."/>
            <person name="Riley R."/>
            <person name="Barry K."/>
            <person name="Blanchette R.A."/>
            <person name="Henrissat B."/>
            <person name="Martinez A.T."/>
            <person name="Otillar R."/>
            <person name="Spatafora J.W."/>
            <person name="Yadav J.S."/>
            <person name="Aerts A."/>
            <person name="Benoit I."/>
            <person name="Boyd A."/>
            <person name="Carlson A."/>
            <person name="Copeland A."/>
            <person name="Coutinho P.M."/>
            <person name="de Vries R.P."/>
            <person name="Ferreira P."/>
            <person name="Findley K."/>
            <person name="Foster B."/>
            <person name="Gaskell J."/>
            <person name="Glotzer D."/>
            <person name="Gorecki P."/>
            <person name="Heitman J."/>
            <person name="Hesse C."/>
            <person name="Hori C."/>
            <person name="Igarashi K."/>
            <person name="Jurgens J.A."/>
            <person name="Kallen N."/>
            <person name="Kersten P."/>
            <person name="Kohler A."/>
            <person name="Kuees U."/>
            <person name="Kumar T.K.A."/>
            <person name="Kuo A."/>
            <person name="LaButti K."/>
            <person name="Larrondo L.F."/>
            <person name="Lindquist E."/>
            <person name="Ling A."/>
            <person name="Lombard V."/>
            <person name="Lucas S."/>
            <person name="Lundell T."/>
            <person name="Martin R."/>
            <person name="McLaughlin D.J."/>
            <person name="Morgenstern I."/>
            <person name="Morin E."/>
            <person name="Murat C."/>
            <person name="Nagy L.G."/>
            <person name="Nolan M."/>
            <person name="Ohm R.A."/>
            <person name="Patyshakuliyeva A."/>
            <person name="Rokas A."/>
            <person name="Ruiz-Duenas F.J."/>
            <person name="Sabat G."/>
            <person name="Salamov A."/>
            <person name="Samejima M."/>
            <person name="Schmutz J."/>
            <person name="Slot J.C."/>
            <person name="St John F."/>
            <person name="Stenlid J."/>
            <person name="Sun H."/>
            <person name="Sun S."/>
            <person name="Syed K."/>
            <person name="Tsang A."/>
            <person name="Wiebenga A."/>
            <person name="Young D."/>
            <person name="Pisabarro A."/>
            <person name="Eastwood D.C."/>
            <person name="Martin F."/>
            <person name="Cullen D."/>
            <person name="Grigoriev I.V."/>
            <person name="Hibbett D.S."/>
        </authorList>
    </citation>
    <scope>NUCLEOTIDE SEQUENCE [LARGE SCALE GENOMIC DNA]</scope>
    <source>
        <strain evidence="2">RWD-64-598 SS2</strain>
    </source>
</reference>
<dbReference type="GeneID" id="19203097"/>
<dbReference type="Proteomes" id="UP000053558">
    <property type="component" value="Unassembled WGS sequence"/>
</dbReference>
<dbReference type="KEGG" id="cput:CONPUDRAFT_152897"/>
<evidence type="ECO:0000313" key="2">
    <source>
        <dbReference type="Proteomes" id="UP000053558"/>
    </source>
</evidence>
<dbReference type="OrthoDB" id="3253416at2759"/>
<protein>
    <submittedName>
        <fullName evidence="1">Uncharacterized protein</fullName>
    </submittedName>
</protein>
<dbReference type="EMBL" id="JH711577">
    <property type="protein sequence ID" value="EIW82009.1"/>
    <property type="molecule type" value="Genomic_DNA"/>
</dbReference>
<organism evidence="1 2">
    <name type="scientific">Coniophora puteana (strain RWD-64-598)</name>
    <name type="common">Brown rot fungus</name>
    <dbReference type="NCBI Taxonomy" id="741705"/>
    <lineage>
        <taxon>Eukaryota</taxon>
        <taxon>Fungi</taxon>
        <taxon>Dikarya</taxon>
        <taxon>Basidiomycota</taxon>
        <taxon>Agaricomycotina</taxon>
        <taxon>Agaricomycetes</taxon>
        <taxon>Agaricomycetidae</taxon>
        <taxon>Boletales</taxon>
        <taxon>Coniophorineae</taxon>
        <taxon>Coniophoraceae</taxon>
        <taxon>Coniophora</taxon>
    </lineage>
</organism>
<accession>A0A5M3MS71</accession>
<dbReference type="RefSeq" id="XP_007767836.1">
    <property type="nucleotide sequence ID" value="XM_007769646.1"/>
</dbReference>
<gene>
    <name evidence="1" type="ORF">CONPUDRAFT_152897</name>
</gene>
<comment type="caution">
    <text evidence="1">The sequence shown here is derived from an EMBL/GenBank/DDBJ whole genome shotgun (WGS) entry which is preliminary data.</text>
</comment>
<sequence length="110" mass="12635">MFFKHTIKELSLRLATYMVEDIAQLAAFTGKQQVTLLWRLIHEQILHRLCKLLQSCGVPQEEYSFHMEWADHEGTVIKFGIELVGFPGGQIMNLNNIASIKLLHQTEIAI</sequence>
<dbReference type="AlphaFoldDB" id="A0A5M3MS71"/>
<name>A0A5M3MS71_CONPW</name>
<proteinExistence type="predicted"/>
<evidence type="ECO:0000313" key="1">
    <source>
        <dbReference type="EMBL" id="EIW82009.1"/>
    </source>
</evidence>